<accession>A0A388KX87</accession>
<feature type="compositionally biased region" description="Basic and acidic residues" evidence="7">
    <location>
        <begin position="1542"/>
        <end position="1559"/>
    </location>
</feature>
<dbReference type="InterPro" id="IPR000477">
    <property type="entry name" value="RT_dom"/>
</dbReference>
<dbReference type="GO" id="GO:0016787">
    <property type="term" value="F:hydrolase activity"/>
    <property type="evidence" value="ECO:0007669"/>
    <property type="project" value="UniProtKB-KW"/>
</dbReference>
<evidence type="ECO:0000256" key="3">
    <source>
        <dbReference type="ARBA" id="ARBA00022722"/>
    </source>
</evidence>
<dbReference type="InterPro" id="IPR001584">
    <property type="entry name" value="Integrase_cat-core"/>
</dbReference>
<keyword evidence="4" id="KW-0255">Endonuclease</keyword>
<dbReference type="InterPro" id="IPR012337">
    <property type="entry name" value="RNaseH-like_sf"/>
</dbReference>
<evidence type="ECO:0000313" key="9">
    <source>
        <dbReference type="EMBL" id="GBG74690.1"/>
    </source>
</evidence>
<dbReference type="CDD" id="cd01647">
    <property type="entry name" value="RT_LTR"/>
    <property type="match status" value="1"/>
</dbReference>
<dbReference type="Gramene" id="GBG74690">
    <property type="protein sequence ID" value="GBG74690"/>
    <property type="gene ID" value="CBR_g19097"/>
</dbReference>
<feature type="compositionally biased region" description="Low complexity" evidence="7">
    <location>
        <begin position="289"/>
        <end position="311"/>
    </location>
</feature>
<protein>
    <recommendedName>
        <fullName evidence="8">Integrase catalytic domain-containing protein</fullName>
    </recommendedName>
</protein>
<evidence type="ECO:0000256" key="4">
    <source>
        <dbReference type="ARBA" id="ARBA00022759"/>
    </source>
</evidence>
<feature type="region of interest" description="Disordered" evidence="7">
    <location>
        <begin position="1303"/>
        <end position="1348"/>
    </location>
</feature>
<keyword evidence="3" id="KW-0540">Nuclease</keyword>
<dbReference type="Gene3D" id="3.10.10.10">
    <property type="entry name" value="HIV Type 1 Reverse Transcriptase, subunit A, domain 1"/>
    <property type="match status" value="1"/>
</dbReference>
<dbReference type="InterPro" id="IPR043128">
    <property type="entry name" value="Rev_trsase/Diguanyl_cyclase"/>
</dbReference>
<dbReference type="GO" id="GO:0003676">
    <property type="term" value="F:nucleic acid binding"/>
    <property type="evidence" value="ECO:0007669"/>
    <property type="project" value="InterPro"/>
</dbReference>
<dbReference type="Pfam" id="PF17917">
    <property type="entry name" value="RT_RNaseH"/>
    <property type="match status" value="1"/>
</dbReference>
<feature type="region of interest" description="Disordered" evidence="7">
    <location>
        <begin position="1499"/>
        <end position="1523"/>
    </location>
</feature>
<organism evidence="9 10">
    <name type="scientific">Chara braunii</name>
    <name type="common">Braun's stonewort</name>
    <dbReference type="NCBI Taxonomy" id="69332"/>
    <lineage>
        <taxon>Eukaryota</taxon>
        <taxon>Viridiplantae</taxon>
        <taxon>Streptophyta</taxon>
        <taxon>Charophyceae</taxon>
        <taxon>Charales</taxon>
        <taxon>Characeae</taxon>
        <taxon>Chara</taxon>
    </lineage>
</organism>
<dbReference type="InterPro" id="IPR041373">
    <property type="entry name" value="RT_RNaseH"/>
</dbReference>
<keyword evidence="6" id="KW-0695">RNA-directed DNA polymerase</keyword>
<keyword evidence="10" id="KW-1185">Reference proteome</keyword>
<feature type="region of interest" description="Disordered" evidence="7">
    <location>
        <begin position="1235"/>
        <end position="1284"/>
    </location>
</feature>
<name>A0A388KX87_CHABU</name>
<dbReference type="PROSITE" id="PS50994">
    <property type="entry name" value="INTEGRASE"/>
    <property type="match status" value="1"/>
</dbReference>
<evidence type="ECO:0000256" key="1">
    <source>
        <dbReference type="ARBA" id="ARBA00022679"/>
    </source>
</evidence>
<evidence type="ECO:0000313" key="10">
    <source>
        <dbReference type="Proteomes" id="UP000265515"/>
    </source>
</evidence>
<feature type="region of interest" description="Disordered" evidence="7">
    <location>
        <begin position="239"/>
        <end position="366"/>
    </location>
</feature>
<proteinExistence type="predicted"/>
<keyword evidence="5" id="KW-0378">Hydrolase</keyword>
<dbReference type="InterPro" id="IPR043502">
    <property type="entry name" value="DNA/RNA_pol_sf"/>
</dbReference>
<dbReference type="Pfam" id="PF00078">
    <property type="entry name" value="RVT_1"/>
    <property type="match status" value="1"/>
</dbReference>
<evidence type="ECO:0000259" key="8">
    <source>
        <dbReference type="PROSITE" id="PS50994"/>
    </source>
</evidence>
<dbReference type="EMBL" id="BFEA01000209">
    <property type="protein sequence ID" value="GBG74690.1"/>
    <property type="molecule type" value="Genomic_DNA"/>
</dbReference>
<dbReference type="InterPro" id="IPR036397">
    <property type="entry name" value="RNaseH_sf"/>
</dbReference>
<dbReference type="PANTHER" id="PTHR37984:SF5">
    <property type="entry name" value="PROTEIN NYNRIN-LIKE"/>
    <property type="match status" value="1"/>
</dbReference>
<feature type="region of interest" description="Disordered" evidence="7">
    <location>
        <begin position="1542"/>
        <end position="1583"/>
    </location>
</feature>
<dbReference type="SUPFAM" id="SSF53098">
    <property type="entry name" value="Ribonuclease H-like"/>
    <property type="match status" value="1"/>
</dbReference>
<dbReference type="PANTHER" id="PTHR37984">
    <property type="entry name" value="PROTEIN CBG26694"/>
    <property type="match status" value="1"/>
</dbReference>
<evidence type="ECO:0000256" key="2">
    <source>
        <dbReference type="ARBA" id="ARBA00022695"/>
    </source>
</evidence>
<sequence length="1678" mass="187955">MPEEMANGGRRLVTLDDLIDALDKRERASSNVPKVDTFHFKGDRVSDWLNLIEQALVGLSDEVRFQRIMRYVLHSHHQEVGRVVDAANGNWVRFRDLMLRKYRLGDGLLTMADLEAMNKNDFSMIGAFVHEFKKKTRKVHGVSEEAQCATFQGLLTGSEAAELTKHGEGSEKLTWATIDKGVEEGSLDQVEQHQMRLQRRKRKERDATASGTPGVKRIVTDVLAALGYDNEAEIQKRGVAVAQGRASGAVDKEAGREDYGGEETGSQALTKAQSKQRNLLLGGKGSGKGQAPQAIAAPSPVAAAAPAPARPSHMGPPPTCEHWEEEEEGDDEEDERPWQEEDRRVEQRAKKRGIQGGAEPGLHDGVPKRKKYAVRLEEGFDVDRMVDKLLEGHNDLMNLKDILASAPRFRGELKGRLSRRLVPNVHLNTILPREIEWTEAGTRIDWKCVACGLVDLKDLQRLNAVTVRDAGGLSNADALSESCEGRPIISLIDLYSGYDQFSVYPPDRLVTAMHTPRGLIHMNVAPQGWTNAVAMVQRHMIRVMQTVSPYITQPYIEDLAVKGPKEKEGDEIMPGVRRFVWRHIQDIDQVLGLLEEHNLTASGPKSKHCMREATILGFVCNEKGRRPDVKKTDKILEWSVPFQSITDVRSFLGTCGFWRSFVKDFATKMEHLRKLVRQDQEWVWDEDQEKAVEKMKGEFKEGGLVLGAPNYEATEEKSFVVETDAGPTALGGVLIQADADGKERPLRFESRTLNTTDYSQFKKETLAVLHCLRTFRNYISGRRLILRVDPTTLACSLKSDTPSDPTIARWLTYIWMLNFELERIPGDKNREDGLSRINWDMANQESIEDTPPVDGFLDQEEDVRLHINQWSLRVPSCVTQPIWLAPRGYERKEELVLKPFQEEDPWGNRDVGWMMKLASEAGENGCNYIFDARDTLTRFVDGRAIWTKTDPVLANCIEEYYLRYPFVKEFVVDRGSEFTCNEVRTLLAGYGVVVNYTTAPHLQANAPVERGHSTITNLLAKWTEGKPGQWPKFLRAAFFVENVTVKRTTKYAPATLWYGRHATFPIESFMKTWRRHDLEVNLSFEELLDIRARQVGAAEERLREAASQVERSRMEDKMRWDQMTHVRKDPLKVGDADLGMIAEPQGQVRPRTEEVIMVGDDTPPCTLVPESAQQSWPEGVPEPDSEEVPELQVPPETAATPEQETEMEDQGVRERAKGEVLPDLPLATHATESLVIRGPSLAEPSPALPCTSERVGAEASTPEGQGPQVRGASRETREEKSARVRARLDEIHARQAEMEAVGIEPTPPVDPKTSEQRIDELWARYEGQRDAGRQRSQETEQADEEVGEMREMGDLGFSATRTAIERVDRRICETAVTSFQWYSLLNDELRVIELEVEHLTTHLAEERARSQAGEASPGRGAAVEAPRQAGPMGEVPPDSVEEGGGAQESLMAMSTERRGSRLHELAAAMGIGTPQERPQRLDAPDYAPELGELRAELGSWATGTDSGEPDSGRQRQQEVMSEQAAMAGPQLLGSCGDVVATERPHEEGSRELGTPDHEPVSTAVRGGEDAEAVESEPRGHMGVPLCHEVTTETMGTPSASSSRGRKKKTARWHDTSCFWCKKEGHRAVDYPEILEDKAEGRVAEFNGKFYDRQGRIVEQAPDGGRAQLYRQNQEELCE</sequence>
<dbReference type="GO" id="GO:0015074">
    <property type="term" value="P:DNA integration"/>
    <property type="evidence" value="ECO:0007669"/>
    <property type="project" value="InterPro"/>
</dbReference>
<dbReference type="SUPFAM" id="SSF56672">
    <property type="entry name" value="DNA/RNA polymerases"/>
    <property type="match status" value="1"/>
</dbReference>
<dbReference type="Gene3D" id="3.30.70.270">
    <property type="match status" value="2"/>
</dbReference>
<keyword evidence="1" id="KW-0808">Transferase</keyword>
<dbReference type="Proteomes" id="UP000265515">
    <property type="component" value="Unassembled WGS sequence"/>
</dbReference>
<gene>
    <name evidence="9" type="ORF">CBR_g19097</name>
</gene>
<dbReference type="CDD" id="cd09274">
    <property type="entry name" value="RNase_HI_RT_Ty3"/>
    <property type="match status" value="1"/>
</dbReference>
<dbReference type="InterPro" id="IPR050951">
    <property type="entry name" value="Retrovirus_Pol_polyprotein"/>
</dbReference>
<feature type="compositionally biased region" description="Basic and acidic residues" evidence="7">
    <location>
        <begin position="336"/>
        <end position="348"/>
    </location>
</feature>
<feature type="compositionally biased region" description="Polar residues" evidence="7">
    <location>
        <begin position="264"/>
        <end position="277"/>
    </location>
</feature>
<dbReference type="OrthoDB" id="441971at2759"/>
<evidence type="ECO:0000256" key="7">
    <source>
        <dbReference type="SAM" id="MobiDB-lite"/>
    </source>
</evidence>
<feature type="compositionally biased region" description="Basic and acidic residues" evidence="7">
    <location>
        <begin position="1272"/>
        <end position="1284"/>
    </location>
</feature>
<comment type="caution">
    <text evidence="9">The sequence shown here is derived from an EMBL/GenBank/DDBJ whole genome shotgun (WGS) entry which is preliminary data.</text>
</comment>
<evidence type="ECO:0000256" key="5">
    <source>
        <dbReference type="ARBA" id="ARBA00022801"/>
    </source>
</evidence>
<keyword evidence="2" id="KW-0548">Nucleotidyltransferase</keyword>
<dbReference type="Gene3D" id="3.30.420.10">
    <property type="entry name" value="Ribonuclease H-like superfamily/Ribonuclease H"/>
    <property type="match status" value="1"/>
</dbReference>
<feature type="compositionally biased region" description="Basic and acidic residues" evidence="7">
    <location>
        <begin position="250"/>
        <end position="259"/>
    </location>
</feature>
<feature type="region of interest" description="Disordered" evidence="7">
    <location>
        <begin position="1405"/>
        <end position="1444"/>
    </location>
</feature>
<evidence type="ECO:0000256" key="6">
    <source>
        <dbReference type="ARBA" id="ARBA00022918"/>
    </source>
</evidence>
<dbReference type="GO" id="GO:0004519">
    <property type="term" value="F:endonuclease activity"/>
    <property type="evidence" value="ECO:0007669"/>
    <property type="project" value="UniProtKB-KW"/>
</dbReference>
<feature type="compositionally biased region" description="Basic and acidic residues" evidence="7">
    <location>
        <begin position="1312"/>
        <end position="1338"/>
    </location>
</feature>
<dbReference type="GO" id="GO:0003964">
    <property type="term" value="F:RNA-directed DNA polymerase activity"/>
    <property type="evidence" value="ECO:0007669"/>
    <property type="project" value="UniProtKB-KW"/>
</dbReference>
<feature type="compositionally biased region" description="Acidic residues" evidence="7">
    <location>
        <begin position="323"/>
        <end position="335"/>
    </location>
</feature>
<feature type="region of interest" description="Disordered" evidence="7">
    <location>
        <begin position="1167"/>
        <end position="1214"/>
    </location>
</feature>
<reference evidence="9 10" key="1">
    <citation type="journal article" date="2018" name="Cell">
        <title>The Chara Genome: Secondary Complexity and Implications for Plant Terrestrialization.</title>
        <authorList>
            <person name="Nishiyama T."/>
            <person name="Sakayama H."/>
            <person name="Vries J.D."/>
            <person name="Buschmann H."/>
            <person name="Saint-Marcoux D."/>
            <person name="Ullrich K.K."/>
            <person name="Haas F.B."/>
            <person name="Vanderstraeten L."/>
            <person name="Becker D."/>
            <person name="Lang D."/>
            <person name="Vosolsobe S."/>
            <person name="Rombauts S."/>
            <person name="Wilhelmsson P.K.I."/>
            <person name="Janitza P."/>
            <person name="Kern R."/>
            <person name="Heyl A."/>
            <person name="Rumpler F."/>
            <person name="Villalobos L.I.A.C."/>
            <person name="Clay J.M."/>
            <person name="Skokan R."/>
            <person name="Toyoda A."/>
            <person name="Suzuki Y."/>
            <person name="Kagoshima H."/>
            <person name="Schijlen E."/>
            <person name="Tajeshwar N."/>
            <person name="Catarino B."/>
            <person name="Hetherington A.J."/>
            <person name="Saltykova A."/>
            <person name="Bonnot C."/>
            <person name="Breuninger H."/>
            <person name="Symeonidi A."/>
            <person name="Radhakrishnan G.V."/>
            <person name="Van Nieuwerburgh F."/>
            <person name="Deforce D."/>
            <person name="Chang C."/>
            <person name="Karol K.G."/>
            <person name="Hedrich R."/>
            <person name="Ulvskov P."/>
            <person name="Glockner G."/>
            <person name="Delwiche C.F."/>
            <person name="Petrasek J."/>
            <person name="Van de Peer Y."/>
            <person name="Friml J."/>
            <person name="Beilby M."/>
            <person name="Dolan L."/>
            <person name="Kohara Y."/>
            <person name="Sugano S."/>
            <person name="Fujiyama A."/>
            <person name="Delaux P.-M."/>
            <person name="Quint M."/>
            <person name="TheiBen G."/>
            <person name="Hagemann M."/>
            <person name="Harholt J."/>
            <person name="Dunand C."/>
            <person name="Zachgo S."/>
            <person name="Langdale J."/>
            <person name="Maumus F."/>
            <person name="Straeten D.V.D."/>
            <person name="Gould S.B."/>
            <person name="Rensing S.A."/>
        </authorList>
    </citation>
    <scope>NUCLEOTIDE SEQUENCE [LARGE SCALE GENOMIC DNA]</scope>
    <source>
        <strain evidence="9 10">S276</strain>
    </source>
</reference>
<feature type="domain" description="Integrase catalytic" evidence="8">
    <location>
        <begin position="901"/>
        <end position="1061"/>
    </location>
</feature>